<reference evidence="1" key="1">
    <citation type="submission" date="2018-12" db="EMBL/GenBank/DDBJ databases">
        <title>Novel natural products biosynthetic potential of the class Ktedonobacteria.</title>
        <authorList>
            <person name="Zheng Y."/>
            <person name="Saitou A."/>
            <person name="Wang C.M."/>
            <person name="Toyoda A."/>
            <person name="Minakuchi Y."/>
            <person name="Sekiguchi Y."/>
            <person name="Ueda K."/>
            <person name="Takano H."/>
            <person name="Sakai Y."/>
            <person name="Yokota A."/>
            <person name="Yabe S."/>
        </authorList>
    </citation>
    <scope>NUCLEOTIDE SEQUENCE</scope>
    <source>
        <strain evidence="1">COM3</strain>
    </source>
</reference>
<dbReference type="EMBL" id="AP019376">
    <property type="protein sequence ID" value="BBH87298.1"/>
    <property type="molecule type" value="Genomic_DNA"/>
</dbReference>
<protein>
    <submittedName>
        <fullName evidence="1">Uncharacterized protein</fullName>
    </submittedName>
</protein>
<dbReference type="AlphaFoldDB" id="A0A455SIV3"/>
<name>A0A455SIV3_9CHLR</name>
<gene>
    <name evidence="1" type="ORF">KTC_20490</name>
</gene>
<evidence type="ECO:0000313" key="1">
    <source>
        <dbReference type="EMBL" id="BBH87298.1"/>
    </source>
</evidence>
<organism evidence="1">
    <name type="scientific">Thermosporothrix sp. COM3</name>
    <dbReference type="NCBI Taxonomy" id="2490863"/>
    <lineage>
        <taxon>Bacteria</taxon>
        <taxon>Bacillati</taxon>
        <taxon>Chloroflexota</taxon>
        <taxon>Ktedonobacteria</taxon>
        <taxon>Ktedonobacterales</taxon>
        <taxon>Thermosporotrichaceae</taxon>
        <taxon>Thermosporothrix</taxon>
    </lineage>
</organism>
<accession>A0A455SIV3</accession>
<proteinExistence type="predicted"/>
<sequence>MLEKGQIRFQGTVSELTQQVQGKCWLWRTTLEQVQALRQKDTNLVASLSPVTDGNTDEVLARVTGPQPSPAATPVDPTLDDGYFALRGATAFHEEQHFSSR</sequence>